<feature type="transmembrane region" description="Helical" evidence="1">
    <location>
        <begin position="362"/>
        <end position="383"/>
    </location>
</feature>
<evidence type="ECO:0000259" key="2">
    <source>
        <dbReference type="Pfam" id="PF18013"/>
    </source>
</evidence>
<keyword evidence="1" id="KW-0812">Transmembrane</keyword>
<protein>
    <submittedName>
        <fullName evidence="3">Membrane protein, phage K related</fullName>
    </submittedName>
</protein>
<dbReference type="RefSeq" id="WP_111996808.1">
    <property type="nucleotide sequence ID" value="NZ_UARD01000001.1"/>
</dbReference>
<proteinExistence type="predicted"/>
<keyword evidence="1" id="KW-0472">Membrane</keyword>
<comment type="caution">
    <text evidence="3">The sequence shown here is derived from an EMBL/GenBank/DDBJ whole genome shotgun (WGS) entry which is preliminary data.</text>
</comment>
<accession>A0AAE8N9D6</accession>
<evidence type="ECO:0000313" key="3">
    <source>
        <dbReference type="EMBL" id="SPV11594.1"/>
    </source>
</evidence>
<name>A0AAE8N9D6_BURCE</name>
<dbReference type="Gene3D" id="1.10.530.10">
    <property type="match status" value="1"/>
</dbReference>
<feature type="transmembrane region" description="Helical" evidence="1">
    <location>
        <begin position="328"/>
        <end position="350"/>
    </location>
</feature>
<gene>
    <name evidence="3" type="ORF">NCTC10661_00189</name>
</gene>
<evidence type="ECO:0000313" key="4">
    <source>
        <dbReference type="Proteomes" id="UP000250416"/>
    </source>
</evidence>
<dbReference type="Proteomes" id="UP000250416">
    <property type="component" value="Unassembled WGS sequence"/>
</dbReference>
<evidence type="ECO:0000256" key="1">
    <source>
        <dbReference type="SAM" id="Phobius"/>
    </source>
</evidence>
<dbReference type="AlphaFoldDB" id="A0AAE8N9D6"/>
<dbReference type="Pfam" id="PF18013">
    <property type="entry name" value="Phage_lysozyme2"/>
    <property type="match status" value="1"/>
</dbReference>
<dbReference type="InterPro" id="IPR041219">
    <property type="entry name" value="Phage_lysozyme2"/>
</dbReference>
<feature type="domain" description="Phage tail lysozyme" evidence="2">
    <location>
        <begin position="431"/>
        <end position="558"/>
    </location>
</feature>
<dbReference type="EMBL" id="UARD01000001">
    <property type="protein sequence ID" value="SPV11594.1"/>
    <property type="molecule type" value="Genomic_DNA"/>
</dbReference>
<organism evidence="3 4">
    <name type="scientific">Burkholderia cepacia</name>
    <name type="common">Pseudomonas cepacia</name>
    <dbReference type="NCBI Taxonomy" id="292"/>
    <lineage>
        <taxon>Bacteria</taxon>
        <taxon>Pseudomonadati</taxon>
        <taxon>Pseudomonadota</taxon>
        <taxon>Betaproteobacteria</taxon>
        <taxon>Burkholderiales</taxon>
        <taxon>Burkholderiaceae</taxon>
        <taxon>Burkholderia</taxon>
        <taxon>Burkholderia cepacia complex</taxon>
    </lineage>
</organism>
<keyword evidence="1" id="KW-1133">Transmembrane helix</keyword>
<sequence length="631" mass="66521">MAEEFVLRIRTEEDATAAAKKITAAFSKITAPIDKAQKRFAGVGAVGTRSFEKLTKGLESAARAAHTLVDKVVELVPGLAALGAAGTVAGVIGLTNRFGNFGFALNKSSKLLGMNAQELAAWHVAAKRAGVSASEFDSAISSSQMAIRDAANGANPAALVLMQKMGVQIQRNKDGTVDYYTTQQRLMKAIAGQRSAVTQRAAADALGMGGLLPMLQQGTYDEDKARALRKGLVPTPDELARATQFKQEVNDLEDSVSGLGNSIGAGLIPVLEPVVKQFSVWLDTHRAEIADKLAAAVQRFVDWISKVDWDGVSKNVKKMWDGMGGIKGAMIAIAALSFAGPIASVASLISSLVTLTTVTVPAAAGALAGLASAPVMAAILALLHSKNLNEGEDAEVAKHQAKVGEGWDGDPVGKQHRAVAEAATKDPKTAAAMASLQAMGWSKAQAAGMVANLWVESNLNPGVVGDHGAAYGIGQWHADRQADFKAWAGHDIRGSTMEEQLRFMNHELRNGKYWSAGQRLHGATNAEDAGRLVSKFYERPKNVELEMDKRGSLANALAGVMPPEVAAADTNGAPGEGAAADAHDARVRGMQQQSMNITLDMKNVPQGMRAEAKTADGNYLPTRVEYRLDGI</sequence>
<reference evidence="3 4" key="1">
    <citation type="submission" date="2018-06" db="EMBL/GenBank/DDBJ databases">
        <authorList>
            <consortium name="Pathogen Informatics"/>
            <person name="Doyle S."/>
        </authorList>
    </citation>
    <scope>NUCLEOTIDE SEQUENCE [LARGE SCALE GENOMIC DNA]</scope>
    <source>
        <strain evidence="3 4">NCTC10661</strain>
    </source>
</reference>